<dbReference type="AlphaFoldDB" id="A0A4Q8L1J1"/>
<accession>A0A4Q8L1J1</accession>
<evidence type="ECO:0000256" key="2">
    <source>
        <dbReference type="ARBA" id="ARBA00022525"/>
    </source>
</evidence>
<evidence type="ECO:0000259" key="6">
    <source>
        <dbReference type="Pfam" id="PF00746"/>
    </source>
</evidence>
<sequence>MLNFLDNSGYLSIDYVVDSKESGQSSLPTTGEKETNFMNFIGLTVLATSFAFAALLVSDVKKELIDY</sequence>
<keyword evidence="3" id="KW-0732">Signal</keyword>
<keyword evidence="5" id="KW-0472">Membrane</keyword>
<name>A0A4Q8L1J1_9STRE</name>
<comment type="caution">
    <text evidence="7">The sequence shown here is derived from an EMBL/GenBank/DDBJ whole genome shotgun (WGS) entry which is preliminary data.</text>
</comment>
<protein>
    <submittedName>
        <fullName evidence="7">LPXTG cell wall anchor domain-containing protein</fullName>
    </submittedName>
</protein>
<gene>
    <name evidence="7" type="ORF">EXW74_04930</name>
</gene>
<dbReference type="InterPro" id="IPR019931">
    <property type="entry name" value="LPXTG_anchor"/>
</dbReference>
<organism evidence="7 8">
    <name type="scientific">Streptococcus parasuis</name>
    <dbReference type="NCBI Taxonomy" id="1501662"/>
    <lineage>
        <taxon>Bacteria</taxon>
        <taxon>Bacillati</taxon>
        <taxon>Bacillota</taxon>
        <taxon>Bacilli</taxon>
        <taxon>Lactobacillales</taxon>
        <taxon>Streptococcaceae</taxon>
        <taxon>Streptococcus</taxon>
    </lineage>
</organism>
<dbReference type="EMBL" id="SHGT01000022">
    <property type="protein sequence ID" value="TAA13359.1"/>
    <property type="molecule type" value="Genomic_DNA"/>
</dbReference>
<evidence type="ECO:0000256" key="4">
    <source>
        <dbReference type="ARBA" id="ARBA00023088"/>
    </source>
</evidence>
<evidence type="ECO:0000313" key="7">
    <source>
        <dbReference type="EMBL" id="TAA13359.1"/>
    </source>
</evidence>
<keyword evidence="4" id="KW-0572">Peptidoglycan-anchor</keyword>
<keyword evidence="2" id="KW-0964">Secreted</keyword>
<evidence type="ECO:0000256" key="5">
    <source>
        <dbReference type="SAM" id="Phobius"/>
    </source>
</evidence>
<keyword evidence="5" id="KW-1133">Transmembrane helix</keyword>
<evidence type="ECO:0000313" key="8">
    <source>
        <dbReference type="Proteomes" id="UP000291525"/>
    </source>
</evidence>
<dbReference type="Pfam" id="PF00746">
    <property type="entry name" value="Gram_pos_anchor"/>
    <property type="match status" value="1"/>
</dbReference>
<keyword evidence="5" id="KW-0812">Transmembrane</keyword>
<dbReference type="Proteomes" id="UP000291525">
    <property type="component" value="Unassembled WGS sequence"/>
</dbReference>
<feature type="transmembrane region" description="Helical" evidence="5">
    <location>
        <begin position="37"/>
        <end position="57"/>
    </location>
</feature>
<evidence type="ECO:0000256" key="1">
    <source>
        <dbReference type="ARBA" id="ARBA00022512"/>
    </source>
</evidence>
<dbReference type="RefSeq" id="WP_130554941.1">
    <property type="nucleotide sequence ID" value="NZ_CP166970.1"/>
</dbReference>
<dbReference type="NCBIfam" id="TIGR01167">
    <property type="entry name" value="LPXTG_anchor"/>
    <property type="match status" value="1"/>
</dbReference>
<proteinExistence type="predicted"/>
<evidence type="ECO:0000256" key="3">
    <source>
        <dbReference type="ARBA" id="ARBA00022729"/>
    </source>
</evidence>
<keyword evidence="1" id="KW-0134">Cell wall</keyword>
<reference evidence="7 8" key="1">
    <citation type="submission" date="2019-02" db="EMBL/GenBank/DDBJ databases">
        <title>First genome of the species Streptococcus parasuis.</title>
        <authorList>
            <person name="Stevens M.J.A."/>
            <person name="Stephan R."/>
        </authorList>
    </citation>
    <scope>NUCLEOTIDE SEQUENCE [LARGE SCALE GENOMIC DNA]</scope>
    <source>
        <strain evidence="7 8">4253</strain>
    </source>
</reference>
<feature type="domain" description="Gram-positive cocci surface proteins LPxTG" evidence="6">
    <location>
        <begin position="20"/>
        <end position="53"/>
    </location>
</feature>